<dbReference type="EMBL" id="JAJNDC010000004">
    <property type="protein sequence ID" value="MCW9714242.1"/>
    <property type="molecule type" value="Genomic_DNA"/>
</dbReference>
<dbReference type="PRINTS" id="PR01374">
    <property type="entry name" value="TONBPROTEIN"/>
</dbReference>
<protein>
    <submittedName>
        <fullName evidence="12">Energy transducer TonB</fullName>
    </submittedName>
</protein>
<evidence type="ECO:0000313" key="12">
    <source>
        <dbReference type="EMBL" id="MCW9714242.1"/>
    </source>
</evidence>
<sequence length="220" mass="24881">MSKQGSRKTAEADLRNYYTLFLELGLLAVLLIFVVATKIDFRASQQDVNLTQEQEVVQMEEVIQTKQEEMPPPPPKPQVPVEVPNDEVIEDQEINLDADLNFDEPLDMPPPPAEEEEEEEDFFVAVEQMPELIGGLAELQQKINYPERAKRAGIDGRVIIQFIVTETGDVEDPKVIRGIGGGCDQEALRVVKEAKFQPGRQRGKPVRVQYSLPIIFRLQN</sequence>
<evidence type="ECO:0000256" key="4">
    <source>
        <dbReference type="ARBA" id="ARBA00022475"/>
    </source>
</evidence>
<comment type="subcellular location">
    <subcellularLocation>
        <location evidence="1">Cell inner membrane</location>
        <topology evidence="1">Single-pass membrane protein</topology>
        <orientation evidence="1">Periplasmic side</orientation>
    </subcellularLocation>
</comment>
<proteinExistence type="inferred from homology"/>
<evidence type="ECO:0000256" key="6">
    <source>
        <dbReference type="ARBA" id="ARBA00022692"/>
    </source>
</evidence>
<dbReference type="RefSeq" id="WP_265791384.1">
    <property type="nucleotide sequence ID" value="NZ_BAABRS010000004.1"/>
</dbReference>
<dbReference type="InterPro" id="IPR006260">
    <property type="entry name" value="TonB/TolA_C"/>
</dbReference>
<accession>A0ABT3Q291</accession>
<evidence type="ECO:0000256" key="7">
    <source>
        <dbReference type="ARBA" id="ARBA00022927"/>
    </source>
</evidence>
<evidence type="ECO:0000256" key="9">
    <source>
        <dbReference type="ARBA" id="ARBA00023136"/>
    </source>
</evidence>
<dbReference type="InterPro" id="IPR051045">
    <property type="entry name" value="TonB-dependent_transducer"/>
</dbReference>
<dbReference type="NCBIfam" id="TIGR01352">
    <property type="entry name" value="tonB_Cterm"/>
    <property type="match status" value="1"/>
</dbReference>
<feature type="transmembrane region" description="Helical" evidence="10">
    <location>
        <begin position="17"/>
        <end position="36"/>
    </location>
</feature>
<comment type="similarity">
    <text evidence="2">Belongs to the TonB family.</text>
</comment>
<dbReference type="InterPro" id="IPR003538">
    <property type="entry name" value="TonB"/>
</dbReference>
<name>A0ABT3Q291_9BACT</name>
<evidence type="ECO:0000256" key="10">
    <source>
        <dbReference type="SAM" id="Phobius"/>
    </source>
</evidence>
<organism evidence="12 13">
    <name type="scientific">Fodinibius salicampi</name>
    <dbReference type="NCBI Taxonomy" id="1920655"/>
    <lineage>
        <taxon>Bacteria</taxon>
        <taxon>Pseudomonadati</taxon>
        <taxon>Balneolota</taxon>
        <taxon>Balneolia</taxon>
        <taxon>Balneolales</taxon>
        <taxon>Balneolaceae</taxon>
        <taxon>Fodinibius</taxon>
    </lineage>
</organism>
<feature type="domain" description="TonB C-terminal" evidence="11">
    <location>
        <begin position="130"/>
        <end position="220"/>
    </location>
</feature>
<dbReference type="Gene3D" id="3.30.1150.10">
    <property type="match status" value="1"/>
</dbReference>
<keyword evidence="5" id="KW-0997">Cell inner membrane</keyword>
<dbReference type="PANTHER" id="PTHR33446:SF2">
    <property type="entry name" value="PROTEIN TONB"/>
    <property type="match status" value="1"/>
</dbReference>
<dbReference type="Proteomes" id="UP001207337">
    <property type="component" value="Unassembled WGS sequence"/>
</dbReference>
<evidence type="ECO:0000259" key="11">
    <source>
        <dbReference type="PROSITE" id="PS52015"/>
    </source>
</evidence>
<keyword evidence="8 10" id="KW-1133">Transmembrane helix</keyword>
<gene>
    <name evidence="12" type="ORF">LQ318_15130</name>
</gene>
<reference evidence="12 13" key="1">
    <citation type="submission" date="2021-11" db="EMBL/GenBank/DDBJ databases">
        <title>Aliifidinibius sp. nov., a new bacterium isolated from saline soil.</title>
        <authorList>
            <person name="Galisteo C."/>
            <person name="De La Haba R."/>
            <person name="Sanchez-Porro C."/>
            <person name="Ventosa A."/>
        </authorList>
    </citation>
    <scope>NUCLEOTIDE SEQUENCE [LARGE SCALE GENOMIC DNA]</scope>
    <source>
        <strain evidence="12 13">KACC 190600</strain>
    </source>
</reference>
<dbReference type="SUPFAM" id="SSF74653">
    <property type="entry name" value="TolA/TonB C-terminal domain"/>
    <property type="match status" value="1"/>
</dbReference>
<keyword evidence="13" id="KW-1185">Reference proteome</keyword>
<dbReference type="Pfam" id="PF03544">
    <property type="entry name" value="TonB_C"/>
    <property type="match status" value="1"/>
</dbReference>
<evidence type="ECO:0000256" key="3">
    <source>
        <dbReference type="ARBA" id="ARBA00022448"/>
    </source>
</evidence>
<dbReference type="InterPro" id="IPR037682">
    <property type="entry name" value="TonB_C"/>
</dbReference>
<dbReference type="PROSITE" id="PS52015">
    <property type="entry name" value="TONB_CTD"/>
    <property type="match status" value="1"/>
</dbReference>
<evidence type="ECO:0000256" key="1">
    <source>
        <dbReference type="ARBA" id="ARBA00004383"/>
    </source>
</evidence>
<keyword evidence="3" id="KW-0813">Transport</keyword>
<dbReference type="PANTHER" id="PTHR33446">
    <property type="entry name" value="PROTEIN TONB-RELATED"/>
    <property type="match status" value="1"/>
</dbReference>
<evidence type="ECO:0000313" key="13">
    <source>
        <dbReference type="Proteomes" id="UP001207337"/>
    </source>
</evidence>
<evidence type="ECO:0000256" key="2">
    <source>
        <dbReference type="ARBA" id="ARBA00006555"/>
    </source>
</evidence>
<keyword evidence="7" id="KW-0653">Protein transport</keyword>
<comment type="caution">
    <text evidence="12">The sequence shown here is derived from an EMBL/GenBank/DDBJ whole genome shotgun (WGS) entry which is preliminary data.</text>
</comment>
<keyword evidence="4" id="KW-1003">Cell membrane</keyword>
<keyword evidence="6 10" id="KW-0812">Transmembrane</keyword>
<evidence type="ECO:0000256" key="5">
    <source>
        <dbReference type="ARBA" id="ARBA00022519"/>
    </source>
</evidence>
<keyword evidence="9 10" id="KW-0472">Membrane</keyword>
<evidence type="ECO:0000256" key="8">
    <source>
        <dbReference type="ARBA" id="ARBA00022989"/>
    </source>
</evidence>